<dbReference type="AlphaFoldDB" id="A0AAD6MKX5"/>
<name>A0AAD6MKX5_9ROSI</name>
<organism evidence="1 2">
    <name type="scientific">Populus alba x Populus x berolinensis</name>
    <dbReference type="NCBI Taxonomy" id="444605"/>
    <lineage>
        <taxon>Eukaryota</taxon>
        <taxon>Viridiplantae</taxon>
        <taxon>Streptophyta</taxon>
        <taxon>Embryophyta</taxon>
        <taxon>Tracheophyta</taxon>
        <taxon>Spermatophyta</taxon>
        <taxon>Magnoliopsida</taxon>
        <taxon>eudicotyledons</taxon>
        <taxon>Gunneridae</taxon>
        <taxon>Pentapetalae</taxon>
        <taxon>rosids</taxon>
        <taxon>fabids</taxon>
        <taxon>Malpighiales</taxon>
        <taxon>Salicaceae</taxon>
        <taxon>Saliceae</taxon>
        <taxon>Populus</taxon>
    </lineage>
</organism>
<proteinExistence type="predicted"/>
<keyword evidence="2" id="KW-1185">Reference proteome</keyword>
<protein>
    <submittedName>
        <fullName evidence="1">Uncharacterized protein</fullName>
    </submittedName>
</protein>
<gene>
    <name evidence="1" type="ORF">NC653_020332</name>
</gene>
<sequence length="75" mass="8977">MIQMNSPLFICHTHHTSSLRKYDLPVCTQERNHYRPISTHSPSRNGNILIVVLWEIFLFVQRIKFNILVIFHDRC</sequence>
<comment type="caution">
    <text evidence="1">The sequence shown here is derived from an EMBL/GenBank/DDBJ whole genome shotgun (WGS) entry which is preliminary data.</text>
</comment>
<evidence type="ECO:0000313" key="1">
    <source>
        <dbReference type="EMBL" id="KAJ6987074.1"/>
    </source>
</evidence>
<accession>A0AAD6MKX5</accession>
<dbReference type="EMBL" id="JAQIZT010000008">
    <property type="protein sequence ID" value="KAJ6987074.1"/>
    <property type="molecule type" value="Genomic_DNA"/>
</dbReference>
<dbReference type="Proteomes" id="UP001164929">
    <property type="component" value="Chromosome 8"/>
</dbReference>
<reference evidence="1" key="1">
    <citation type="journal article" date="2023" name="Mol. Ecol. Resour.">
        <title>Chromosome-level genome assembly of a triploid poplar Populus alba 'Berolinensis'.</title>
        <authorList>
            <person name="Chen S."/>
            <person name="Yu Y."/>
            <person name="Wang X."/>
            <person name="Wang S."/>
            <person name="Zhang T."/>
            <person name="Zhou Y."/>
            <person name="He R."/>
            <person name="Meng N."/>
            <person name="Wang Y."/>
            <person name="Liu W."/>
            <person name="Liu Z."/>
            <person name="Liu J."/>
            <person name="Guo Q."/>
            <person name="Huang H."/>
            <person name="Sederoff R.R."/>
            <person name="Wang G."/>
            <person name="Qu G."/>
            <person name="Chen S."/>
        </authorList>
    </citation>
    <scope>NUCLEOTIDE SEQUENCE</scope>
    <source>
        <strain evidence="1">SC-2020</strain>
    </source>
</reference>
<evidence type="ECO:0000313" key="2">
    <source>
        <dbReference type="Proteomes" id="UP001164929"/>
    </source>
</evidence>